<comment type="caution">
    <text evidence="2">The sequence shown here is derived from an EMBL/GenBank/DDBJ whole genome shotgun (WGS) entry which is preliminary data.</text>
</comment>
<sequence length="95" mass="10184">MNGICGGMQMLGLARHARQSYGRTMKLFLSIIAAICFAGPVAGWAYIVALASSHNLGSPNRGVGLADYWDGEFLMLAAVPWLISAICLFLALRPQ</sequence>
<evidence type="ECO:0000256" key="1">
    <source>
        <dbReference type="SAM" id="Phobius"/>
    </source>
</evidence>
<dbReference type="Proteomes" id="UP001081283">
    <property type="component" value="Unassembled WGS sequence"/>
</dbReference>
<evidence type="ECO:0000313" key="2">
    <source>
        <dbReference type="EMBL" id="MCY0093177.1"/>
    </source>
</evidence>
<protein>
    <submittedName>
        <fullName evidence="2">Uncharacterized protein</fullName>
    </submittedName>
</protein>
<accession>A0ABT3YBJ2</accession>
<proteinExistence type="predicted"/>
<organism evidence="2 3">
    <name type="scientific">Hoeflea ulvae</name>
    <dbReference type="NCBI Taxonomy" id="2983764"/>
    <lineage>
        <taxon>Bacteria</taxon>
        <taxon>Pseudomonadati</taxon>
        <taxon>Pseudomonadota</taxon>
        <taxon>Alphaproteobacteria</taxon>
        <taxon>Hyphomicrobiales</taxon>
        <taxon>Rhizobiaceae</taxon>
        <taxon>Hoeflea</taxon>
    </lineage>
</organism>
<keyword evidence="1" id="KW-1133">Transmembrane helix</keyword>
<dbReference type="EMBL" id="JAOVZQ010000001">
    <property type="protein sequence ID" value="MCY0093177.1"/>
    <property type="molecule type" value="Genomic_DNA"/>
</dbReference>
<keyword evidence="1" id="KW-0812">Transmembrane</keyword>
<reference evidence="2" key="1">
    <citation type="submission" date="2022-10" db="EMBL/GenBank/DDBJ databases">
        <title>Hoeflea sp. J2-29, isolated from marine algae.</title>
        <authorList>
            <person name="Kristyanto S."/>
            <person name="Kim J.M."/>
            <person name="Jeon C.O."/>
        </authorList>
    </citation>
    <scope>NUCLEOTIDE SEQUENCE</scope>
    <source>
        <strain evidence="2">J2-29</strain>
    </source>
</reference>
<name>A0ABT3YBJ2_9HYPH</name>
<evidence type="ECO:0000313" key="3">
    <source>
        <dbReference type="Proteomes" id="UP001081283"/>
    </source>
</evidence>
<feature type="transmembrane region" description="Helical" evidence="1">
    <location>
        <begin position="73"/>
        <end position="92"/>
    </location>
</feature>
<keyword evidence="1" id="KW-0472">Membrane</keyword>
<dbReference type="RefSeq" id="WP_267611160.1">
    <property type="nucleotide sequence ID" value="NZ_JAOVZQ010000001.1"/>
</dbReference>
<gene>
    <name evidence="2" type="ORF">OEG82_03885</name>
</gene>
<keyword evidence="3" id="KW-1185">Reference proteome</keyword>
<feature type="transmembrane region" description="Helical" evidence="1">
    <location>
        <begin position="27"/>
        <end position="53"/>
    </location>
</feature>